<dbReference type="GO" id="GO:0008932">
    <property type="term" value="F:lytic endotransglycosylase activity"/>
    <property type="evidence" value="ECO:0007669"/>
    <property type="project" value="TreeGrafter"/>
</dbReference>
<dbReference type="InterPro" id="IPR024300">
    <property type="entry name" value="SipL_SPOCS_dom"/>
</dbReference>
<name>A0A9D1PR13_9FIRM</name>
<dbReference type="Proteomes" id="UP000824162">
    <property type="component" value="Unassembled WGS sequence"/>
</dbReference>
<dbReference type="PANTHER" id="PTHR33734">
    <property type="entry name" value="LYSM DOMAIN-CONTAINING GPI-ANCHORED PROTEIN 2"/>
    <property type="match status" value="1"/>
</dbReference>
<proteinExistence type="predicted"/>
<evidence type="ECO:0000259" key="1">
    <source>
        <dbReference type="PROSITE" id="PS51782"/>
    </source>
</evidence>
<accession>A0A9D1PR13</accession>
<gene>
    <name evidence="2" type="ORF">H9900_03400</name>
</gene>
<dbReference type="EMBL" id="DXIJ01000065">
    <property type="protein sequence ID" value="HIV85838.1"/>
    <property type="molecule type" value="Genomic_DNA"/>
</dbReference>
<dbReference type="SUPFAM" id="SSF54106">
    <property type="entry name" value="LysM domain"/>
    <property type="match status" value="1"/>
</dbReference>
<organism evidence="2 3">
    <name type="scientific">Candidatus Monoglobus merdigallinarum</name>
    <dbReference type="NCBI Taxonomy" id="2838698"/>
    <lineage>
        <taxon>Bacteria</taxon>
        <taxon>Bacillati</taxon>
        <taxon>Bacillota</taxon>
        <taxon>Clostridia</taxon>
        <taxon>Monoglobales</taxon>
        <taxon>Monoglobaceae</taxon>
        <taxon>Monoglobus</taxon>
    </lineage>
</organism>
<feature type="domain" description="LysM" evidence="1">
    <location>
        <begin position="505"/>
        <end position="549"/>
    </location>
</feature>
<sequence length="550" mass="60213">MPEVKLKTEKYDILKTAAMKLGKTVVDDSLIVPDTKPDVKKVLDVSARSYLTDITPGQDKVHIEGVVRATVLYLPDGGNSGKIKSLEMNREFSTAIDQRGVNSDSKVSAEAEIESQDSTVINSRKVNVRVVVSIGVKVCQMEELTLMTDIESDELPAVSAELQPFAPRTAAPDIQSSTENIQLKKTSLRLADKHFMTDGSILVRGQHEISSKLPQIGEILRTIALVEPEEVYCSAGCMNLKGGVKITVMYSDSSEADGTGAIRTAEFTLPYDEKFESGEILEDMECDAEYVVREIYAEVMDNMDGEARTIGAEVVVGTALSGYMVSEAGVMTDAYDAGGSRLNAEFQETSPEQILGVFTAQISRKCTASRRQSDSDINGVCGVTVEKTAVDDVRVNGSSVFIKGAVTLKVLCSSSNENQPLYPIETQAPFEHNFDIGEEAEGKIDCDVKLFVNHIGYTISGSDSVDIRLIIGTSVKLVKSGRVKMIVSMEMEDEEKSDNGMREYIIYFVQPGDTLWKIAKRYKTTVDEIVKNNDIKNPDEINAGQKIKIL</sequence>
<protein>
    <submittedName>
        <fullName evidence="2">DUF3794 domain-containing protein</fullName>
    </submittedName>
</protein>
<reference evidence="2" key="2">
    <citation type="submission" date="2021-04" db="EMBL/GenBank/DDBJ databases">
        <authorList>
            <person name="Gilroy R."/>
        </authorList>
    </citation>
    <scope>NUCLEOTIDE SEQUENCE</scope>
    <source>
        <strain evidence="2">5790</strain>
    </source>
</reference>
<evidence type="ECO:0000313" key="2">
    <source>
        <dbReference type="EMBL" id="HIV85838.1"/>
    </source>
</evidence>
<dbReference type="Gene3D" id="3.10.350.10">
    <property type="entry name" value="LysM domain"/>
    <property type="match status" value="1"/>
</dbReference>
<evidence type="ECO:0000313" key="3">
    <source>
        <dbReference type="Proteomes" id="UP000824162"/>
    </source>
</evidence>
<comment type="caution">
    <text evidence="2">The sequence shown here is derived from an EMBL/GenBank/DDBJ whole genome shotgun (WGS) entry which is preliminary data.</text>
</comment>
<dbReference type="CDD" id="cd00118">
    <property type="entry name" value="LysM"/>
    <property type="match status" value="1"/>
</dbReference>
<dbReference type="Pfam" id="PF01476">
    <property type="entry name" value="LysM"/>
    <property type="match status" value="1"/>
</dbReference>
<dbReference type="Pfam" id="PF12673">
    <property type="entry name" value="SipL"/>
    <property type="match status" value="3"/>
</dbReference>
<dbReference type="PROSITE" id="PS51782">
    <property type="entry name" value="LYSM"/>
    <property type="match status" value="1"/>
</dbReference>
<dbReference type="AlphaFoldDB" id="A0A9D1PR13"/>
<dbReference type="InterPro" id="IPR018392">
    <property type="entry name" value="LysM"/>
</dbReference>
<dbReference type="SMART" id="SM00257">
    <property type="entry name" value="LysM"/>
    <property type="match status" value="1"/>
</dbReference>
<reference evidence="2" key="1">
    <citation type="journal article" date="2021" name="PeerJ">
        <title>Extensive microbial diversity within the chicken gut microbiome revealed by metagenomics and culture.</title>
        <authorList>
            <person name="Gilroy R."/>
            <person name="Ravi A."/>
            <person name="Getino M."/>
            <person name="Pursley I."/>
            <person name="Horton D.L."/>
            <person name="Alikhan N.F."/>
            <person name="Baker D."/>
            <person name="Gharbi K."/>
            <person name="Hall N."/>
            <person name="Watson M."/>
            <person name="Adriaenssens E.M."/>
            <person name="Foster-Nyarko E."/>
            <person name="Jarju S."/>
            <person name="Secka A."/>
            <person name="Antonio M."/>
            <person name="Oren A."/>
            <person name="Chaudhuri R.R."/>
            <person name="La Ragione R."/>
            <person name="Hildebrand F."/>
            <person name="Pallen M.J."/>
        </authorList>
    </citation>
    <scope>NUCLEOTIDE SEQUENCE</scope>
    <source>
        <strain evidence="2">5790</strain>
    </source>
</reference>
<dbReference type="PANTHER" id="PTHR33734:SF22">
    <property type="entry name" value="MEMBRANE-BOUND LYTIC MUREIN TRANSGLYCOSYLASE D"/>
    <property type="match status" value="1"/>
</dbReference>
<dbReference type="InterPro" id="IPR036779">
    <property type="entry name" value="LysM_dom_sf"/>
</dbReference>